<dbReference type="InterPro" id="IPR002197">
    <property type="entry name" value="HTH_Fis"/>
</dbReference>
<keyword evidence="4" id="KW-0804">Transcription</keyword>
<dbReference type="InterPro" id="IPR003593">
    <property type="entry name" value="AAA+_ATPase"/>
</dbReference>
<dbReference type="Pfam" id="PF00989">
    <property type="entry name" value="PAS"/>
    <property type="match status" value="1"/>
</dbReference>
<dbReference type="Pfam" id="PF00158">
    <property type="entry name" value="Sigma54_activat"/>
    <property type="match status" value="1"/>
</dbReference>
<keyword evidence="3" id="KW-0805">Transcription regulation</keyword>
<dbReference type="GO" id="GO:0006355">
    <property type="term" value="P:regulation of DNA-templated transcription"/>
    <property type="evidence" value="ECO:0007669"/>
    <property type="project" value="InterPro"/>
</dbReference>
<feature type="domain" description="CBS" evidence="9">
    <location>
        <begin position="79"/>
        <end position="135"/>
    </location>
</feature>
<keyword evidence="2" id="KW-0067">ATP-binding</keyword>
<dbReference type="InterPro" id="IPR046342">
    <property type="entry name" value="CBS_dom_sf"/>
</dbReference>
<evidence type="ECO:0000256" key="4">
    <source>
        <dbReference type="ARBA" id="ARBA00023163"/>
    </source>
</evidence>
<dbReference type="EMBL" id="LBBT01000194">
    <property type="protein sequence ID" value="KKY01350.1"/>
    <property type="molecule type" value="Genomic_DNA"/>
</dbReference>
<dbReference type="Gene3D" id="1.10.8.60">
    <property type="match status" value="1"/>
</dbReference>
<dbReference type="SUPFAM" id="SSF55785">
    <property type="entry name" value="PYP-like sensor domain (PAS domain)"/>
    <property type="match status" value="1"/>
</dbReference>
<dbReference type="Pfam" id="PF02954">
    <property type="entry name" value="HTH_8"/>
    <property type="match status" value="1"/>
</dbReference>
<dbReference type="PROSITE" id="PS00675">
    <property type="entry name" value="SIGMA54_INTERACT_1"/>
    <property type="match status" value="1"/>
</dbReference>
<dbReference type="NCBIfam" id="NF041552">
    <property type="entry name" value="TF_PrdR"/>
    <property type="match status" value="1"/>
</dbReference>
<dbReference type="InterPro" id="IPR048106">
    <property type="entry name" value="PrdR-like"/>
</dbReference>
<dbReference type="Gene3D" id="3.10.580.10">
    <property type="entry name" value="CBS-domain"/>
    <property type="match status" value="1"/>
</dbReference>
<feature type="coiled-coil region" evidence="6">
    <location>
        <begin position="242"/>
        <end position="269"/>
    </location>
</feature>
<feature type="domain" description="Sigma-54 factor interaction" evidence="7">
    <location>
        <begin position="274"/>
        <end position="503"/>
    </location>
</feature>
<reference evidence="10 11" key="1">
    <citation type="submission" date="2015-04" db="EMBL/GenBank/DDBJ databases">
        <title>Microcin producing Clostridium sp. JC272T.</title>
        <authorList>
            <person name="Jyothsna T."/>
            <person name="Sasikala C."/>
            <person name="Ramana C."/>
        </authorList>
    </citation>
    <scope>NUCLEOTIDE SEQUENCE [LARGE SCALE GENOMIC DNA]</scope>
    <source>
        <strain evidence="10 11">JC272</strain>
    </source>
</reference>
<dbReference type="PROSITE" id="PS51371">
    <property type="entry name" value="CBS"/>
    <property type="match status" value="2"/>
</dbReference>
<evidence type="ECO:0000313" key="10">
    <source>
        <dbReference type="EMBL" id="KKY01350.1"/>
    </source>
</evidence>
<name>A0A0M3DFC6_9FIRM</name>
<keyword evidence="11" id="KW-1185">Reference proteome</keyword>
<dbReference type="CDD" id="cd02205">
    <property type="entry name" value="CBS_pair_SF"/>
    <property type="match status" value="1"/>
</dbReference>
<dbReference type="InterPro" id="IPR002078">
    <property type="entry name" value="Sigma_54_int"/>
</dbReference>
<dbReference type="InterPro" id="IPR000644">
    <property type="entry name" value="CBS_dom"/>
</dbReference>
<keyword evidence="5" id="KW-0129">CBS domain</keyword>
<evidence type="ECO:0000259" key="7">
    <source>
        <dbReference type="PROSITE" id="PS50045"/>
    </source>
</evidence>
<protein>
    <submittedName>
        <fullName evidence="10">Diguanylate cyclase</fullName>
    </submittedName>
</protein>
<feature type="domain" description="PAS" evidence="8">
    <location>
        <begin position="139"/>
        <end position="182"/>
    </location>
</feature>
<dbReference type="SUPFAM" id="SSF46689">
    <property type="entry name" value="Homeodomain-like"/>
    <property type="match status" value="1"/>
</dbReference>
<dbReference type="GO" id="GO:0005524">
    <property type="term" value="F:ATP binding"/>
    <property type="evidence" value="ECO:0007669"/>
    <property type="project" value="UniProtKB-KW"/>
</dbReference>
<dbReference type="InterPro" id="IPR000014">
    <property type="entry name" value="PAS"/>
</dbReference>
<evidence type="ECO:0000256" key="3">
    <source>
        <dbReference type="ARBA" id="ARBA00023015"/>
    </source>
</evidence>
<dbReference type="CDD" id="cd00009">
    <property type="entry name" value="AAA"/>
    <property type="match status" value="1"/>
</dbReference>
<dbReference type="PRINTS" id="PR01590">
    <property type="entry name" value="HTHFIS"/>
</dbReference>
<keyword evidence="6" id="KW-0175">Coiled coil</keyword>
<evidence type="ECO:0000256" key="5">
    <source>
        <dbReference type="PROSITE-ProRule" id="PRU00703"/>
    </source>
</evidence>
<comment type="caution">
    <text evidence="10">The sequence shown here is derived from an EMBL/GenBank/DDBJ whole genome shotgun (WGS) entry which is preliminary data.</text>
</comment>
<dbReference type="NCBIfam" id="TIGR00229">
    <property type="entry name" value="sensory_box"/>
    <property type="match status" value="1"/>
</dbReference>
<dbReference type="Gene3D" id="3.40.50.300">
    <property type="entry name" value="P-loop containing nucleotide triphosphate hydrolases"/>
    <property type="match status" value="1"/>
</dbReference>
<dbReference type="Pfam" id="PF00571">
    <property type="entry name" value="CBS"/>
    <property type="match status" value="2"/>
</dbReference>
<dbReference type="Gene3D" id="1.10.10.60">
    <property type="entry name" value="Homeodomain-like"/>
    <property type="match status" value="1"/>
</dbReference>
<dbReference type="PROSITE" id="PS50112">
    <property type="entry name" value="PAS"/>
    <property type="match status" value="1"/>
</dbReference>
<evidence type="ECO:0000256" key="1">
    <source>
        <dbReference type="ARBA" id="ARBA00022741"/>
    </source>
</evidence>
<dbReference type="RefSeq" id="WP_046822977.1">
    <property type="nucleotide sequence ID" value="NZ_LBBT01000194.1"/>
</dbReference>
<gene>
    <name evidence="10" type="ORF">VN21_09100</name>
</gene>
<dbReference type="AlphaFoldDB" id="A0A0M3DFC6"/>
<proteinExistence type="predicted"/>
<evidence type="ECO:0000259" key="8">
    <source>
        <dbReference type="PROSITE" id="PS50112"/>
    </source>
</evidence>
<dbReference type="SMART" id="SM00116">
    <property type="entry name" value="CBS"/>
    <property type="match status" value="2"/>
</dbReference>
<evidence type="ECO:0000256" key="6">
    <source>
        <dbReference type="SAM" id="Coils"/>
    </source>
</evidence>
<dbReference type="InterPro" id="IPR009057">
    <property type="entry name" value="Homeodomain-like_sf"/>
</dbReference>
<dbReference type="OrthoDB" id="9803970at2"/>
<dbReference type="SMART" id="SM00382">
    <property type="entry name" value="AAA"/>
    <property type="match status" value="1"/>
</dbReference>
<dbReference type="Proteomes" id="UP000034407">
    <property type="component" value="Unassembled WGS sequence"/>
</dbReference>
<accession>A0A0M3DFC6</accession>
<evidence type="ECO:0000313" key="11">
    <source>
        <dbReference type="Proteomes" id="UP000034407"/>
    </source>
</evidence>
<dbReference type="PANTHER" id="PTHR32071:SF57">
    <property type="entry name" value="C4-DICARBOXYLATE TRANSPORT TRANSCRIPTIONAL REGULATORY PROTEIN DCTD"/>
    <property type="match status" value="1"/>
</dbReference>
<feature type="domain" description="CBS" evidence="9">
    <location>
        <begin position="14"/>
        <end position="73"/>
    </location>
</feature>
<sequence length="589" mass="66792">MFSVPETKIVKDVMGKNFVLVDENITLGQAIDFIVSRNEREIMVDNGDGGIKGIVSLTDICKISLKLKNYKAELVKNVMTKNLISIDKNAKLDECRNIMMRNNIGVLPVLENEKLIGVVNQKHIRDFLYMELEDYGITVKHIIGEIKEGICAINTDGKVVLWNKFMENRYGIKSEEIVGKSMEKYLSGTISARVLRTKTRESGIYKNNDNENDVYGVVDANPIFINSEFVGVVCTEVDITEAQKLSRKLDKANDRLKYLEDEVKNLSKGSFDNILGRSYKLERAKEVAKRVSNTNSSIFIFGESGTGKEVFARAIHDYSERKGPFIPVNCSAIPSELFESEFFGYEAGAFTGANKKGKIGIFELAKHGTVFLDEIADLPLSMQAKLLRVLQEKEVRRIGGEKTIKIDARIISATNKNLQDLVEEGKFREDLYYRLNVVEIDLPPLRERKEDILLLINKFIKEICEENGMEALRMSKDAVSILQRYTWKGNIRELKNTIENIVVLSNGNTIDKDDIPVYIIESGQTISMDEDYPLDLNKAISKLEIKTIKKALDMSNGNKAKAAKILNIPRTTLYYKIEQYDIEVTKNRQ</sequence>
<dbReference type="PATRIC" id="fig|1629550.3.peg.1265"/>
<dbReference type="InterPro" id="IPR013767">
    <property type="entry name" value="PAS_fold"/>
</dbReference>
<dbReference type="InterPro" id="IPR058031">
    <property type="entry name" value="AAA_lid_NorR"/>
</dbReference>
<dbReference type="SUPFAM" id="SSF54631">
    <property type="entry name" value="CBS-domain pair"/>
    <property type="match status" value="1"/>
</dbReference>
<dbReference type="SUPFAM" id="SSF52540">
    <property type="entry name" value="P-loop containing nucleoside triphosphate hydrolases"/>
    <property type="match status" value="1"/>
</dbReference>
<keyword evidence="1" id="KW-0547">Nucleotide-binding</keyword>
<dbReference type="Gene3D" id="3.30.450.20">
    <property type="entry name" value="PAS domain"/>
    <property type="match status" value="1"/>
</dbReference>
<dbReference type="PANTHER" id="PTHR32071">
    <property type="entry name" value="TRANSCRIPTIONAL REGULATORY PROTEIN"/>
    <property type="match status" value="1"/>
</dbReference>
<dbReference type="PROSITE" id="PS50045">
    <property type="entry name" value="SIGMA54_INTERACT_4"/>
    <property type="match status" value="1"/>
</dbReference>
<dbReference type="InterPro" id="IPR025662">
    <property type="entry name" value="Sigma_54_int_dom_ATP-bd_1"/>
</dbReference>
<evidence type="ECO:0000256" key="2">
    <source>
        <dbReference type="ARBA" id="ARBA00022840"/>
    </source>
</evidence>
<dbReference type="FunFam" id="3.40.50.300:FF:000006">
    <property type="entry name" value="DNA-binding transcriptional regulator NtrC"/>
    <property type="match status" value="1"/>
</dbReference>
<organism evidence="10 11">
    <name type="scientific">Paraclostridium benzoelyticum</name>
    <dbReference type="NCBI Taxonomy" id="1629550"/>
    <lineage>
        <taxon>Bacteria</taxon>
        <taxon>Bacillati</taxon>
        <taxon>Bacillota</taxon>
        <taxon>Clostridia</taxon>
        <taxon>Peptostreptococcales</taxon>
        <taxon>Peptostreptococcaceae</taxon>
        <taxon>Paraclostridium</taxon>
    </lineage>
</organism>
<dbReference type="InterPro" id="IPR027417">
    <property type="entry name" value="P-loop_NTPase"/>
</dbReference>
<dbReference type="InterPro" id="IPR035965">
    <property type="entry name" value="PAS-like_dom_sf"/>
</dbReference>
<dbReference type="Pfam" id="PF25601">
    <property type="entry name" value="AAA_lid_14"/>
    <property type="match status" value="1"/>
</dbReference>
<dbReference type="GO" id="GO:0043565">
    <property type="term" value="F:sequence-specific DNA binding"/>
    <property type="evidence" value="ECO:0007669"/>
    <property type="project" value="InterPro"/>
</dbReference>
<evidence type="ECO:0000259" key="9">
    <source>
        <dbReference type="PROSITE" id="PS51371"/>
    </source>
</evidence>